<sequence>MSLKQTCPDTEQLSAYLDGELTQQQAQQVEHHLQDCESCQAQLAQLEQLSAALQHEGQRFKQVQFNAFADSHERSDWLVKLTWLLLLLGGLPLLGYSLYLHWQSLAELEWWLAAALGSLLGGLILAFVVVLRERLSARKTDKFRKVQR</sequence>
<feature type="transmembrane region" description="Helical" evidence="2">
    <location>
        <begin position="111"/>
        <end position="131"/>
    </location>
</feature>
<dbReference type="Pfam" id="PF13490">
    <property type="entry name" value="zf-HC2"/>
    <property type="match status" value="1"/>
</dbReference>
<keyword evidence="1" id="KW-0175">Coiled coil</keyword>
<name>A0A432ZN57_9GAMM</name>
<keyword evidence="2" id="KW-0812">Transmembrane</keyword>
<dbReference type="InterPro" id="IPR027383">
    <property type="entry name" value="Znf_put"/>
</dbReference>
<feature type="domain" description="Putative zinc-finger" evidence="3">
    <location>
        <begin position="11"/>
        <end position="40"/>
    </location>
</feature>
<evidence type="ECO:0000313" key="4">
    <source>
        <dbReference type="EMBL" id="RUO79310.1"/>
    </source>
</evidence>
<protein>
    <recommendedName>
        <fullName evidence="3">Putative zinc-finger domain-containing protein</fullName>
    </recommendedName>
</protein>
<dbReference type="InterPro" id="IPR041916">
    <property type="entry name" value="Anti_sigma_zinc_sf"/>
</dbReference>
<keyword evidence="2" id="KW-1133">Transmembrane helix</keyword>
<dbReference type="Proteomes" id="UP000288279">
    <property type="component" value="Unassembled WGS sequence"/>
</dbReference>
<dbReference type="EMBL" id="PIQG01000001">
    <property type="protein sequence ID" value="RUO79310.1"/>
    <property type="molecule type" value="Genomic_DNA"/>
</dbReference>
<keyword evidence="5" id="KW-1185">Reference proteome</keyword>
<feature type="transmembrane region" description="Helical" evidence="2">
    <location>
        <begin position="81"/>
        <end position="99"/>
    </location>
</feature>
<keyword evidence="2" id="KW-0472">Membrane</keyword>
<evidence type="ECO:0000313" key="5">
    <source>
        <dbReference type="Proteomes" id="UP000288279"/>
    </source>
</evidence>
<proteinExistence type="predicted"/>
<dbReference type="Gene3D" id="1.10.10.1320">
    <property type="entry name" value="Anti-sigma factor, zinc-finger domain"/>
    <property type="match status" value="1"/>
</dbReference>
<organism evidence="4 5">
    <name type="scientific">Pseudidiomarina taiwanensis</name>
    <dbReference type="NCBI Taxonomy" id="337250"/>
    <lineage>
        <taxon>Bacteria</taxon>
        <taxon>Pseudomonadati</taxon>
        <taxon>Pseudomonadota</taxon>
        <taxon>Gammaproteobacteria</taxon>
        <taxon>Alteromonadales</taxon>
        <taxon>Idiomarinaceae</taxon>
        <taxon>Pseudidiomarina</taxon>
    </lineage>
</organism>
<evidence type="ECO:0000256" key="2">
    <source>
        <dbReference type="SAM" id="Phobius"/>
    </source>
</evidence>
<gene>
    <name evidence="4" type="ORF">CWI83_02005</name>
</gene>
<accession>A0A432ZN57</accession>
<feature type="coiled-coil region" evidence="1">
    <location>
        <begin position="29"/>
        <end position="56"/>
    </location>
</feature>
<reference evidence="4 5" key="1">
    <citation type="journal article" date="2011" name="Front. Microbiol.">
        <title>Genomic signatures of strain selection and enhancement in Bacillus atrophaeus var. globigii, a historical biowarfare simulant.</title>
        <authorList>
            <person name="Gibbons H.S."/>
            <person name="Broomall S.M."/>
            <person name="McNew L.A."/>
            <person name="Daligault H."/>
            <person name="Chapman C."/>
            <person name="Bruce D."/>
            <person name="Karavis M."/>
            <person name="Krepps M."/>
            <person name="McGregor P.A."/>
            <person name="Hong C."/>
            <person name="Park K.H."/>
            <person name="Akmal A."/>
            <person name="Feldman A."/>
            <person name="Lin J.S."/>
            <person name="Chang W.E."/>
            <person name="Higgs B.W."/>
            <person name="Demirev P."/>
            <person name="Lindquist J."/>
            <person name="Liem A."/>
            <person name="Fochler E."/>
            <person name="Read T.D."/>
            <person name="Tapia R."/>
            <person name="Johnson S."/>
            <person name="Bishop-Lilly K.A."/>
            <person name="Detter C."/>
            <person name="Han C."/>
            <person name="Sozhamannan S."/>
            <person name="Rosenzweig C.N."/>
            <person name="Skowronski E.W."/>
        </authorList>
    </citation>
    <scope>NUCLEOTIDE SEQUENCE [LARGE SCALE GENOMIC DNA]</scope>
    <source>
        <strain evidence="4 5">PIT1</strain>
    </source>
</reference>
<comment type="caution">
    <text evidence="4">The sequence shown here is derived from an EMBL/GenBank/DDBJ whole genome shotgun (WGS) entry which is preliminary data.</text>
</comment>
<evidence type="ECO:0000259" key="3">
    <source>
        <dbReference type="Pfam" id="PF13490"/>
    </source>
</evidence>
<evidence type="ECO:0000256" key="1">
    <source>
        <dbReference type="SAM" id="Coils"/>
    </source>
</evidence>
<dbReference type="RefSeq" id="WP_126825000.1">
    <property type="nucleotide sequence ID" value="NZ_PIQG01000001.1"/>
</dbReference>
<dbReference type="AlphaFoldDB" id="A0A432ZN57"/>